<organism evidence="1 2">
    <name type="scientific">Palleniella muris</name>
    <dbReference type="NCBI Taxonomy" id="3038145"/>
    <lineage>
        <taxon>Bacteria</taxon>
        <taxon>Pseudomonadati</taxon>
        <taxon>Bacteroidota</taxon>
        <taxon>Bacteroidia</taxon>
        <taxon>Bacteroidales</taxon>
        <taxon>Prevotellaceae</taxon>
        <taxon>Palleniella</taxon>
    </lineage>
</organism>
<keyword evidence="2" id="KW-1185">Reference proteome</keyword>
<evidence type="ECO:0000313" key="1">
    <source>
        <dbReference type="EMBL" id="TGX83850.1"/>
    </source>
</evidence>
<sequence>MSDKIKYIFLTIGIAAIIVMCLTFDVSLAELYRDMQRTGIRLVAILALWGGLYAMNTMSWRVIIRGSGDCPVSFFRLLRLTVTGFALNYSTPVGLLGGEPYKILAMTPHIGGQRATSSVVLFSMMHVFSHFLFWLTSLVLYVAIEPGILLSPAAYLVIIPMALFCLAGVYFFMKGYRTGMVAKIVRILGRLPFLGKRAEKFYSARSEDLHKIDRQIAELHGQNRKSFYVSLLLEYIGRVLQCIEIFLILQVFGREASLLTFVHSFLILSFTSLFANLLFIFPLQLGGREGGFVMSSAQMGMTTEVGMFISIICRVRELFWAAIGMLFIMKEHSRKPGD</sequence>
<reference evidence="1" key="1">
    <citation type="submission" date="2019-04" db="EMBL/GenBank/DDBJ databases">
        <title>Microbes associate with the intestines of laboratory mice.</title>
        <authorList>
            <person name="Navarre W."/>
            <person name="Wong E."/>
            <person name="Huang K."/>
            <person name="Tropini C."/>
            <person name="Ng K."/>
            <person name="Yu B."/>
        </authorList>
    </citation>
    <scope>NUCLEOTIDE SEQUENCE</scope>
    <source>
        <strain evidence="1">NM73_A23</strain>
    </source>
</reference>
<dbReference type="EMBL" id="SRZC01000002">
    <property type="protein sequence ID" value="TGX83850.1"/>
    <property type="molecule type" value="Genomic_DNA"/>
</dbReference>
<comment type="caution">
    <text evidence="1">The sequence shown here is derived from an EMBL/GenBank/DDBJ whole genome shotgun (WGS) entry which is preliminary data.</text>
</comment>
<accession>A0AC61QTN6</accession>
<name>A0AC61QTN6_9BACT</name>
<gene>
    <name evidence="1" type="ORF">E5358_01330</name>
</gene>
<dbReference type="Proteomes" id="UP000308886">
    <property type="component" value="Unassembled WGS sequence"/>
</dbReference>
<protein>
    <submittedName>
        <fullName evidence="1">Flippase-like domain-containing protein</fullName>
    </submittedName>
</protein>
<evidence type="ECO:0000313" key="2">
    <source>
        <dbReference type="Proteomes" id="UP000308886"/>
    </source>
</evidence>
<proteinExistence type="predicted"/>